<evidence type="ECO:0000256" key="2">
    <source>
        <dbReference type="SAM" id="Phobius"/>
    </source>
</evidence>
<evidence type="ECO:0000256" key="1">
    <source>
        <dbReference type="SAM" id="MobiDB-lite"/>
    </source>
</evidence>
<evidence type="ECO:0000313" key="5">
    <source>
        <dbReference type="Proteomes" id="UP001430356"/>
    </source>
</evidence>
<dbReference type="Proteomes" id="UP001430356">
    <property type="component" value="Unassembled WGS sequence"/>
</dbReference>
<evidence type="ECO:0000256" key="3">
    <source>
        <dbReference type="SAM" id="SignalP"/>
    </source>
</evidence>
<accession>A0AAW0EMH1</accession>
<sequence>MRWWPAAHATRRRRHGALLPVVVLLLLHLTVAHCTATEAEAQADGDADAHTSHHVTQEDAGPVSSLPTCVGLLARRAADTTSSSSVPAGRSECVLQRVSATLGGGSRDALFESSASAEAGERVLLLQLGPRTTAHHAPLQRASHSFFANLSAVAGTAVADSPMDAATAQRIHAYEAVYDQPRRGTTSTRAGDSEADGAAAAAAPAQSSSSSILAVARAAVRPLTGAVQLLSTATGAAHVLDVATAELMANARVFSWWSAAAWGRLLMRRRIVLRLDITSSSSLPAADGTAAAYICDGVQEEEEVDRPACMMVSRLAMATHASASLLRIVSFPPVAQLTAHAAPTYSCELSAVHGAAVVLREDVESRKRAAQQAAVEAEAAAYPRGRAQRTRGGATLSSLLLAQQQQQQQRQLWVVSLVRRVLLWTARRLRGRRNVDEQHAVADAAWARVSSISINDGVTRSAAVAAARAFVGRVREELGPHQNLAESVVPAALQQLLGRRVLDAHAYLAEETAADAKGRLQHKFVLRWEASLPAATPTCIAVVAQPLSATSRAAAAAVTHAPPLPITLEETCELDRVWLQVLLVLLVLWQLERRVAQSAIVRHLITGVLSLVLVSAFMAWYAVRRLQGSSPHLAILAAMLLIGGSTAVMGDLTQVGLDLAKWLVELVMDLLSDTTRGAGAAAADDDDRDGSATASTRAVLVLGAGAAALLCVCAGLLVSWIIPAAVLRGATRWSVRAGLLLLWSVCVLRNSEATAMSALALVLWRRRRWRPLASRVLPRLPPRASAPMRMQTVSAEPVDDVPPEARRARGYAAPLAVSADGSSYAALPTAEARIRRYEEDGAASTRRALEHLAQHLRDHPGRYATRLRDPNAVQRWAGAAESASDGDEAD</sequence>
<dbReference type="AlphaFoldDB" id="A0AAW0EMH1"/>
<feature type="transmembrane region" description="Helical" evidence="2">
    <location>
        <begin position="698"/>
        <end position="722"/>
    </location>
</feature>
<feature type="transmembrane region" description="Helical" evidence="2">
    <location>
        <begin position="604"/>
        <end position="623"/>
    </location>
</feature>
<keyword evidence="3" id="KW-0732">Signal</keyword>
<feature type="transmembrane region" description="Helical" evidence="2">
    <location>
        <begin position="629"/>
        <end position="649"/>
    </location>
</feature>
<protein>
    <submittedName>
        <fullName evidence="4">Uncharacterized protein</fullName>
    </submittedName>
</protein>
<keyword evidence="2" id="KW-0812">Transmembrane</keyword>
<feature type="compositionally biased region" description="Basic and acidic residues" evidence="1">
    <location>
        <begin position="47"/>
        <end position="57"/>
    </location>
</feature>
<keyword evidence="2" id="KW-1133">Transmembrane helix</keyword>
<reference evidence="4 5" key="1">
    <citation type="journal article" date="2021" name="MBio">
        <title>A New Model Trypanosomatid, Novymonas esmeraldas: Genomic Perception of Its 'Candidatus Pandoraea novymonadis' Endosymbiont.</title>
        <authorList>
            <person name="Zakharova A."/>
            <person name="Saura A."/>
            <person name="Butenko A."/>
            <person name="Podesvova L."/>
            <person name="Warmusova S."/>
            <person name="Kostygov A.Y."/>
            <person name="Nenarokova A."/>
            <person name="Lukes J."/>
            <person name="Opperdoes F.R."/>
            <person name="Yurchenko V."/>
        </authorList>
    </citation>
    <scope>NUCLEOTIDE SEQUENCE [LARGE SCALE GENOMIC DNA]</scope>
    <source>
        <strain evidence="4 5">E262AT.01</strain>
    </source>
</reference>
<organism evidence="4 5">
    <name type="scientific">Novymonas esmeraldas</name>
    <dbReference type="NCBI Taxonomy" id="1808958"/>
    <lineage>
        <taxon>Eukaryota</taxon>
        <taxon>Discoba</taxon>
        <taxon>Euglenozoa</taxon>
        <taxon>Kinetoplastea</taxon>
        <taxon>Metakinetoplastina</taxon>
        <taxon>Trypanosomatida</taxon>
        <taxon>Trypanosomatidae</taxon>
        <taxon>Novymonas</taxon>
    </lineage>
</organism>
<feature type="signal peptide" evidence="3">
    <location>
        <begin position="1"/>
        <end position="32"/>
    </location>
</feature>
<name>A0AAW0EMH1_9TRYP</name>
<dbReference type="EMBL" id="JAECZO010000050">
    <property type="protein sequence ID" value="KAK7195227.1"/>
    <property type="molecule type" value="Genomic_DNA"/>
</dbReference>
<feature type="region of interest" description="Disordered" evidence="1">
    <location>
        <begin position="42"/>
        <end position="63"/>
    </location>
</feature>
<keyword evidence="2" id="KW-0472">Membrane</keyword>
<gene>
    <name evidence="4" type="ORF">NESM_000447800</name>
</gene>
<proteinExistence type="predicted"/>
<comment type="caution">
    <text evidence="4">The sequence shown here is derived from an EMBL/GenBank/DDBJ whole genome shotgun (WGS) entry which is preliminary data.</text>
</comment>
<feature type="region of interest" description="Disordered" evidence="1">
    <location>
        <begin position="179"/>
        <end position="202"/>
    </location>
</feature>
<keyword evidence="5" id="KW-1185">Reference proteome</keyword>
<feature type="chain" id="PRO_5043463231" evidence="3">
    <location>
        <begin position="33"/>
        <end position="890"/>
    </location>
</feature>
<evidence type="ECO:0000313" key="4">
    <source>
        <dbReference type="EMBL" id="KAK7195227.1"/>
    </source>
</evidence>